<dbReference type="RefSeq" id="WP_245762595.1">
    <property type="nucleotide sequence ID" value="NZ_FOXU01000001.1"/>
</dbReference>
<keyword evidence="2" id="KW-1185">Reference proteome</keyword>
<evidence type="ECO:0000313" key="1">
    <source>
        <dbReference type="EMBL" id="SFP97202.1"/>
    </source>
</evidence>
<protein>
    <submittedName>
        <fullName evidence="1">Uncharacterized protein</fullName>
    </submittedName>
</protein>
<accession>A0A1I5UPP8</accession>
<dbReference type="STRING" id="126156.SAMN05421670_0488"/>
<dbReference type="Proteomes" id="UP000198734">
    <property type="component" value="Unassembled WGS sequence"/>
</dbReference>
<proteinExistence type="predicted"/>
<sequence>MLEMHLDEENYSYSLVEKQFNIVHEDDAIAVFKEHKNQEEKIFIAYFEKEDNQWEWKQTRGSKWDSPVKWSSMNDEPYIYSGAINDYSIAEVYAGDERATIIDVEDEKRYWFAISPVKDVKVKIVKTGGTEEIIEETNHEELDSKQYFEEI</sequence>
<evidence type="ECO:0000313" key="2">
    <source>
        <dbReference type="Proteomes" id="UP000198734"/>
    </source>
</evidence>
<dbReference type="AlphaFoldDB" id="A0A1I5UPP8"/>
<reference evidence="2" key="1">
    <citation type="submission" date="2016-10" db="EMBL/GenBank/DDBJ databases">
        <authorList>
            <person name="Varghese N."/>
            <person name="Submissions S."/>
        </authorList>
    </citation>
    <scope>NUCLEOTIDE SEQUENCE [LARGE SCALE GENOMIC DNA]</scope>
    <source>
        <strain evidence="2">DSM 11706</strain>
    </source>
</reference>
<organism evidence="1 2">
    <name type="scientific">Psychrobacillus psychrotolerans</name>
    <dbReference type="NCBI Taxonomy" id="126156"/>
    <lineage>
        <taxon>Bacteria</taxon>
        <taxon>Bacillati</taxon>
        <taxon>Bacillota</taxon>
        <taxon>Bacilli</taxon>
        <taxon>Bacillales</taxon>
        <taxon>Bacillaceae</taxon>
        <taxon>Psychrobacillus</taxon>
    </lineage>
</organism>
<dbReference type="EMBL" id="FOXU01000001">
    <property type="protein sequence ID" value="SFP97202.1"/>
    <property type="molecule type" value="Genomic_DNA"/>
</dbReference>
<name>A0A1I5UPP8_9BACI</name>
<gene>
    <name evidence="1" type="ORF">SAMN05421670_0488</name>
</gene>